<dbReference type="EMBL" id="JAUSRA010000001">
    <property type="protein sequence ID" value="MDP9799047.1"/>
    <property type="molecule type" value="Genomic_DNA"/>
</dbReference>
<organism evidence="12 13">
    <name type="scientific">Catenuloplanes nepalensis</name>
    <dbReference type="NCBI Taxonomy" id="587533"/>
    <lineage>
        <taxon>Bacteria</taxon>
        <taxon>Bacillati</taxon>
        <taxon>Actinomycetota</taxon>
        <taxon>Actinomycetes</taxon>
        <taxon>Micromonosporales</taxon>
        <taxon>Micromonosporaceae</taxon>
        <taxon>Catenuloplanes</taxon>
    </lineage>
</organism>
<feature type="transmembrane region" description="Helical" evidence="9">
    <location>
        <begin position="126"/>
        <end position="144"/>
    </location>
</feature>
<evidence type="ECO:0000259" key="11">
    <source>
        <dbReference type="Pfam" id="PF24878"/>
    </source>
</evidence>
<keyword evidence="4" id="KW-0808">Transferase</keyword>
<keyword evidence="2" id="KW-1003">Cell membrane</keyword>
<dbReference type="Pfam" id="PF24878">
    <property type="entry name" value="YkcB_C"/>
    <property type="match status" value="1"/>
</dbReference>
<dbReference type="PANTHER" id="PTHR33908">
    <property type="entry name" value="MANNOSYLTRANSFERASE YKCB-RELATED"/>
    <property type="match status" value="1"/>
</dbReference>
<feature type="transmembrane region" description="Helical" evidence="9">
    <location>
        <begin position="347"/>
        <end position="364"/>
    </location>
</feature>
<proteinExistence type="predicted"/>
<feature type="transmembrane region" description="Helical" evidence="9">
    <location>
        <begin position="456"/>
        <end position="478"/>
    </location>
</feature>
<evidence type="ECO:0000256" key="5">
    <source>
        <dbReference type="ARBA" id="ARBA00022692"/>
    </source>
</evidence>
<comment type="caution">
    <text evidence="12">The sequence shown here is derived from an EMBL/GenBank/DDBJ whole genome shotgun (WGS) entry which is preliminary data.</text>
</comment>
<keyword evidence="5 9" id="KW-0812">Transmembrane</keyword>
<evidence type="ECO:0000256" key="2">
    <source>
        <dbReference type="ARBA" id="ARBA00022475"/>
    </source>
</evidence>
<feature type="region of interest" description="Disordered" evidence="8">
    <location>
        <begin position="517"/>
        <end position="591"/>
    </location>
</feature>
<evidence type="ECO:0000256" key="3">
    <source>
        <dbReference type="ARBA" id="ARBA00022676"/>
    </source>
</evidence>
<gene>
    <name evidence="12" type="ORF">J2S43_007559</name>
</gene>
<evidence type="ECO:0000259" key="10">
    <source>
        <dbReference type="Pfam" id="PF13231"/>
    </source>
</evidence>
<evidence type="ECO:0000256" key="9">
    <source>
        <dbReference type="SAM" id="Phobius"/>
    </source>
</evidence>
<feature type="compositionally biased region" description="Gly residues" evidence="8">
    <location>
        <begin position="524"/>
        <end position="536"/>
    </location>
</feature>
<dbReference type="InterPro" id="IPR038731">
    <property type="entry name" value="RgtA/B/C-like"/>
</dbReference>
<dbReference type="Proteomes" id="UP001240984">
    <property type="component" value="Unassembled WGS sequence"/>
</dbReference>
<evidence type="ECO:0000256" key="6">
    <source>
        <dbReference type="ARBA" id="ARBA00022989"/>
    </source>
</evidence>
<accession>A0ABT9N5Q6</accession>
<dbReference type="InterPro" id="IPR056785">
    <property type="entry name" value="YkcA/B-like_C"/>
</dbReference>
<evidence type="ECO:0000313" key="12">
    <source>
        <dbReference type="EMBL" id="MDP9799047.1"/>
    </source>
</evidence>
<reference evidence="12 13" key="1">
    <citation type="submission" date="2023-07" db="EMBL/GenBank/DDBJ databases">
        <title>Sequencing the genomes of 1000 actinobacteria strains.</title>
        <authorList>
            <person name="Klenk H.-P."/>
        </authorList>
    </citation>
    <scope>NUCLEOTIDE SEQUENCE [LARGE SCALE GENOMIC DNA]</scope>
    <source>
        <strain evidence="12 13">DSM 44710</strain>
    </source>
</reference>
<feature type="compositionally biased region" description="Gly residues" evidence="8">
    <location>
        <begin position="303"/>
        <end position="323"/>
    </location>
</feature>
<keyword evidence="13" id="KW-1185">Reference proteome</keyword>
<feature type="domain" description="Glycosyltransferase RgtA/B/C/D-like" evidence="10">
    <location>
        <begin position="102"/>
        <end position="260"/>
    </location>
</feature>
<evidence type="ECO:0000313" key="13">
    <source>
        <dbReference type="Proteomes" id="UP001240984"/>
    </source>
</evidence>
<comment type="subcellular location">
    <subcellularLocation>
        <location evidence="1">Cell membrane</location>
        <topology evidence="1">Multi-pass membrane protein</topology>
    </subcellularLocation>
</comment>
<feature type="transmembrane region" description="Helical" evidence="9">
    <location>
        <begin position="243"/>
        <end position="262"/>
    </location>
</feature>
<dbReference type="InterPro" id="IPR050297">
    <property type="entry name" value="LipidA_mod_glycosyltrf_83"/>
</dbReference>
<keyword evidence="3" id="KW-0328">Glycosyltransferase</keyword>
<evidence type="ECO:0000256" key="4">
    <source>
        <dbReference type="ARBA" id="ARBA00022679"/>
    </source>
</evidence>
<protein>
    <submittedName>
        <fullName evidence="12">4-amino-4-deoxy-L-arabinose transferase-like glycosyltransferase</fullName>
    </submittedName>
</protein>
<feature type="region of interest" description="Disordered" evidence="8">
    <location>
        <begin position="301"/>
        <end position="323"/>
    </location>
</feature>
<feature type="transmembrane region" description="Helical" evidence="9">
    <location>
        <begin position="401"/>
        <end position="423"/>
    </location>
</feature>
<sequence>MTSTLPAEAVPSPETPDPPPETPATVTRSRRQRILRGPDDDPAWARPALYALLIATAVLYLWGLSASGWANSFYAAAVQAGSESWKAFFFGSSDAANFITVDKTPLSLWPMSLAARIFGMNSWSMLVPQALMGVASVALLYATVRRWFPPAAALLAGAVLATTPVAALMFRFNNPDALLVLLMIAACWAMVRALERGATTWLLLCGVLMGLGYLAKMLQVLLILPALGLVYLIAGPPKLGRRFLQLLGAAGAMIVAAGWWILAVELWPEDSRPYIGGSQNNSILELTLGYNGLGRLNGNETGSVGGGGTGGPGGGMAGPGGGGGNGGGMWGESGILRMFDSAQGGQIAWLLPAALVLMIAGLVVTARRPRTDRTRAAFVIWGGWLVVTTLTFSFMQGIFHAYYTVALAPAIGALTGMGGALLWSRRRSPWAIALLAATVAGTAVWAWVLLGRSADWYPWLRWTVLIGGVVAAVALAATSRLAARIAVPVGVVAAAITLAAPAAYAINTAGTPHGGAIPSAGPMTAGGFGGGPGGGRGGRRTFPGGQAIPGGGQMIPGGGQAMPGGGFPGGGQAPPQGFTGGGQGGPGAYGRGNAGGMGGLLNGSEPSAEMVALLEKDADRYTWIAAAVGSNRASGYQLATGDPVMAIGGFNGTDPTPSLAQFQEYVEQGKIHYFIGDGGFGGGGRDGSGQVGAEIATWVQANFASQTLDDTTIYDLTVPASASQGS</sequence>
<feature type="region of interest" description="Disordered" evidence="8">
    <location>
        <begin position="1"/>
        <end position="39"/>
    </location>
</feature>
<feature type="transmembrane region" description="Helical" evidence="9">
    <location>
        <begin position="485"/>
        <end position="506"/>
    </location>
</feature>
<feature type="compositionally biased region" description="Gly residues" evidence="8">
    <location>
        <begin position="547"/>
        <end position="591"/>
    </location>
</feature>
<evidence type="ECO:0000256" key="1">
    <source>
        <dbReference type="ARBA" id="ARBA00004651"/>
    </source>
</evidence>
<feature type="compositionally biased region" description="Pro residues" evidence="8">
    <location>
        <begin position="13"/>
        <end position="22"/>
    </location>
</feature>
<feature type="domain" description="Putative mannosyltransferase YkcA/B-like C-terminal" evidence="11">
    <location>
        <begin position="610"/>
        <end position="702"/>
    </location>
</feature>
<feature type="transmembrane region" description="Helical" evidence="9">
    <location>
        <begin position="200"/>
        <end position="231"/>
    </location>
</feature>
<name>A0ABT9N5Q6_9ACTN</name>
<dbReference type="RefSeq" id="WP_306837404.1">
    <property type="nucleotide sequence ID" value="NZ_JAUSRA010000001.1"/>
</dbReference>
<dbReference type="Pfam" id="PF13231">
    <property type="entry name" value="PMT_2"/>
    <property type="match status" value="1"/>
</dbReference>
<keyword evidence="6 9" id="KW-1133">Transmembrane helix</keyword>
<feature type="transmembrane region" description="Helical" evidence="9">
    <location>
        <begin position="177"/>
        <end position="194"/>
    </location>
</feature>
<feature type="transmembrane region" description="Helical" evidence="9">
    <location>
        <begin position="150"/>
        <end position="170"/>
    </location>
</feature>
<keyword evidence="7 9" id="KW-0472">Membrane</keyword>
<evidence type="ECO:0000256" key="8">
    <source>
        <dbReference type="SAM" id="MobiDB-lite"/>
    </source>
</evidence>
<evidence type="ECO:0000256" key="7">
    <source>
        <dbReference type="ARBA" id="ARBA00023136"/>
    </source>
</evidence>
<dbReference type="PANTHER" id="PTHR33908:SF3">
    <property type="entry name" value="UNDECAPRENYL PHOSPHATE-ALPHA-4-AMINO-4-DEOXY-L-ARABINOSE ARABINOSYL TRANSFERASE"/>
    <property type="match status" value="1"/>
</dbReference>
<feature type="transmembrane region" description="Helical" evidence="9">
    <location>
        <begin position="430"/>
        <end position="450"/>
    </location>
</feature>
<feature type="transmembrane region" description="Helical" evidence="9">
    <location>
        <begin position="376"/>
        <end position="395"/>
    </location>
</feature>
<feature type="transmembrane region" description="Helical" evidence="9">
    <location>
        <begin position="43"/>
        <end position="62"/>
    </location>
</feature>